<feature type="transmembrane region" description="Helical" evidence="7">
    <location>
        <begin position="279"/>
        <end position="301"/>
    </location>
</feature>
<proteinExistence type="predicted"/>
<organism evidence="9 10">
    <name type="scientific">Zopfia rhizophila CBS 207.26</name>
    <dbReference type="NCBI Taxonomy" id="1314779"/>
    <lineage>
        <taxon>Eukaryota</taxon>
        <taxon>Fungi</taxon>
        <taxon>Dikarya</taxon>
        <taxon>Ascomycota</taxon>
        <taxon>Pezizomycotina</taxon>
        <taxon>Dothideomycetes</taxon>
        <taxon>Dothideomycetes incertae sedis</taxon>
        <taxon>Zopfiaceae</taxon>
        <taxon>Zopfia</taxon>
    </lineage>
</organism>
<feature type="transmembrane region" description="Helical" evidence="7">
    <location>
        <begin position="453"/>
        <end position="472"/>
    </location>
</feature>
<dbReference type="PANTHER" id="PTHR23501:SF177">
    <property type="entry name" value="MAJOR FACILITATOR SUPERFAMILY (MFS) PROFILE DOMAIN-CONTAINING PROTEIN-RELATED"/>
    <property type="match status" value="1"/>
</dbReference>
<evidence type="ECO:0000256" key="4">
    <source>
        <dbReference type="ARBA" id="ARBA00022989"/>
    </source>
</evidence>
<gene>
    <name evidence="9" type="ORF">K469DRAFT_748305</name>
</gene>
<name>A0A6A6E934_9PEZI</name>
<feature type="domain" description="Major facilitator superfamily (MFS) profile" evidence="8">
    <location>
        <begin position="82"/>
        <end position="549"/>
    </location>
</feature>
<comment type="subcellular location">
    <subcellularLocation>
        <location evidence="1">Membrane</location>
        <topology evidence="1">Multi-pass membrane protein</topology>
    </subcellularLocation>
</comment>
<keyword evidence="3 7" id="KW-0812">Transmembrane</keyword>
<feature type="transmembrane region" description="Helical" evidence="7">
    <location>
        <begin position="418"/>
        <end position="441"/>
    </location>
</feature>
<dbReference type="PANTHER" id="PTHR23501">
    <property type="entry name" value="MAJOR FACILITATOR SUPERFAMILY"/>
    <property type="match status" value="1"/>
</dbReference>
<feature type="transmembrane region" description="Helical" evidence="7">
    <location>
        <begin position="253"/>
        <end position="273"/>
    </location>
</feature>
<feature type="transmembrane region" description="Helical" evidence="7">
    <location>
        <begin position="209"/>
        <end position="232"/>
    </location>
</feature>
<keyword evidence="2" id="KW-0813">Transport</keyword>
<evidence type="ECO:0000256" key="5">
    <source>
        <dbReference type="ARBA" id="ARBA00023136"/>
    </source>
</evidence>
<feature type="compositionally biased region" description="Basic and acidic residues" evidence="6">
    <location>
        <begin position="11"/>
        <end position="29"/>
    </location>
</feature>
<dbReference type="Pfam" id="PF07690">
    <property type="entry name" value="MFS_1"/>
    <property type="match status" value="1"/>
</dbReference>
<feature type="transmembrane region" description="Helical" evidence="7">
    <location>
        <begin position="177"/>
        <end position="197"/>
    </location>
</feature>
<feature type="transmembrane region" description="Helical" evidence="7">
    <location>
        <begin position="117"/>
        <end position="135"/>
    </location>
</feature>
<reference evidence="9" key="1">
    <citation type="journal article" date="2020" name="Stud. Mycol.">
        <title>101 Dothideomycetes genomes: a test case for predicting lifestyles and emergence of pathogens.</title>
        <authorList>
            <person name="Haridas S."/>
            <person name="Albert R."/>
            <person name="Binder M."/>
            <person name="Bloem J."/>
            <person name="Labutti K."/>
            <person name="Salamov A."/>
            <person name="Andreopoulos B."/>
            <person name="Baker S."/>
            <person name="Barry K."/>
            <person name="Bills G."/>
            <person name="Bluhm B."/>
            <person name="Cannon C."/>
            <person name="Castanera R."/>
            <person name="Culley D."/>
            <person name="Daum C."/>
            <person name="Ezra D."/>
            <person name="Gonzalez J."/>
            <person name="Henrissat B."/>
            <person name="Kuo A."/>
            <person name="Liang C."/>
            <person name="Lipzen A."/>
            <person name="Lutzoni F."/>
            <person name="Magnuson J."/>
            <person name="Mondo S."/>
            <person name="Nolan M."/>
            <person name="Ohm R."/>
            <person name="Pangilinan J."/>
            <person name="Park H.-J."/>
            <person name="Ramirez L."/>
            <person name="Alfaro M."/>
            <person name="Sun H."/>
            <person name="Tritt A."/>
            <person name="Yoshinaga Y."/>
            <person name="Zwiers L.-H."/>
            <person name="Turgeon B."/>
            <person name="Goodwin S."/>
            <person name="Spatafora J."/>
            <person name="Crous P."/>
            <person name="Grigoriev I."/>
        </authorList>
    </citation>
    <scope>NUCLEOTIDE SEQUENCE</scope>
    <source>
        <strain evidence="9">CBS 207.26</strain>
    </source>
</reference>
<feature type="transmembrane region" description="Helical" evidence="7">
    <location>
        <begin position="321"/>
        <end position="341"/>
    </location>
</feature>
<dbReference type="OrthoDB" id="10021397at2759"/>
<feature type="transmembrane region" description="Helical" evidence="7">
    <location>
        <begin position="523"/>
        <end position="544"/>
    </location>
</feature>
<evidence type="ECO:0000259" key="8">
    <source>
        <dbReference type="PROSITE" id="PS50850"/>
    </source>
</evidence>
<dbReference type="Proteomes" id="UP000800200">
    <property type="component" value="Unassembled WGS sequence"/>
</dbReference>
<evidence type="ECO:0000256" key="7">
    <source>
        <dbReference type="SAM" id="Phobius"/>
    </source>
</evidence>
<evidence type="ECO:0000313" key="9">
    <source>
        <dbReference type="EMBL" id="KAF2188497.1"/>
    </source>
</evidence>
<feature type="region of interest" description="Disordered" evidence="6">
    <location>
        <begin position="1"/>
        <end position="46"/>
    </location>
</feature>
<feature type="transmembrane region" description="Helical" evidence="7">
    <location>
        <begin position="387"/>
        <end position="406"/>
    </location>
</feature>
<dbReference type="Gene3D" id="1.20.1250.20">
    <property type="entry name" value="MFS general substrate transporter like domains"/>
    <property type="match status" value="1"/>
</dbReference>
<keyword evidence="10" id="KW-1185">Reference proteome</keyword>
<dbReference type="SUPFAM" id="SSF103473">
    <property type="entry name" value="MFS general substrate transporter"/>
    <property type="match status" value="1"/>
</dbReference>
<evidence type="ECO:0000313" key="10">
    <source>
        <dbReference type="Proteomes" id="UP000800200"/>
    </source>
</evidence>
<dbReference type="GO" id="GO:0022857">
    <property type="term" value="F:transmembrane transporter activity"/>
    <property type="evidence" value="ECO:0007669"/>
    <property type="project" value="InterPro"/>
</dbReference>
<dbReference type="EMBL" id="ML994623">
    <property type="protein sequence ID" value="KAF2188497.1"/>
    <property type="molecule type" value="Genomic_DNA"/>
</dbReference>
<dbReference type="InterPro" id="IPR011701">
    <property type="entry name" value="MFS"/>
</dbReference>
<dbReference type="InterPro" id="IPR020846">
    <property type="entry name" value="MFS_dom"/>
</dbReference>
<evidence type="ECO:0000256" key="2">
    <source>
        <dbReference type="ARBA" id="ARBA00022448"/>
    </source>
</evidence>
<evidence type="ECO:0000256" key="1">
    <source>
        <dbReference type="ARBA" id="ARBA00004141"/>
    </source>
</evidence>
<feature type="transmembrane region" description="Helical" evidence="7">
    <location>
        <begin position="79"/>
        <end position="105"/>
    </location>
</feature>
<sequence>MATTTGPRDVTSSHEKLPVQEHQTAKDYDSSSPDKASSSGTMQNASNKKLPAAAATEYSAGPNETSPADELIYPATPKLILILSSCALSIFLVALDNTIISTAIPRIADEFRSLDDIAWYGSGFFVTMAAFQNMWGKQYKYFNVKLVYLVSILLFEVGSVICAAAPSSRTLIIGRAIAGVGGAGISTGSYLIVALSAPPRKMPALQGVISASFAIASVAGPLVGGAFTDYASWRWRRVRLRHGVLLDPGPRQAGGTFLLLGAVICFLLAMQWAGITKAWGSADVIGTLVGAGLIAMVFVLAEIVLKERATLNMRLLTAKPIALLMLQQICVCSTFFVLLYYLPIYFQAVSGTSPAESGVQIIPLLATSSAFAIVSGVLISMTGEFQLVMIAGNILVTIGSALTYTLDVDPPARQWIGYQLPVGIGLGLSVQIAIIACQALVDASDLSTASAIALFFQLLAGAVWLSIAQALFGNRLLRVLTAAFGMGRAHALFHAGPVGIRGLLSPGELQIAVGTYMDGLRDAHAVAVALGASALVVSVVAFVVDRRKLGKGVAAYGA</sequence>
<accession>A0A6A6E934</accession>
<protein>
    <submittedName>
        <fullName evidence="9">MFS general substrate transporter</fullName>
    </submittedName>
</protein>
<keyword evidence="5 7" id="KW-0472">Membrane</keyword>
<feature type="transmembrane region" description="Helical" evidence="7">
    <location>
        <begin position="147"/>
        <end position="165"/>
    </location>
</feature>
<evidence type="ECO:0000256" key="3">
    <source>
        <dbReference type="ARBA" id="ARBA00022692"/>
    </source>
</evidence>
<dbReference type="CDD" id="cd17502">
    <property type="entry name" value="MFS_Azr1_MDR_like"/>
    <property type="match status" value="1"/>
</dbReference>
<feature type="transmembrane region" description="Helical" evidence="7">
    <location>
        <begin position="361"/>
        <end position="380"/>
    </location>
</feature>
<evidence type="ECO:0000256" key="6">
    <source>
        <dbReference type="SAM" id="MobiDB-lite"/>
    </source>
</evidence>
<keyword evidence="4 7" id="KW-1133">Transmembrane helix</keyword>
<feature type="compositionally biased region" description="Low complexity" evidence="6">
    <location>
        <begin position="30"/>
        <end position="39"/>
    </location>
</feature>
<dbReference type="GO" id="GO:0005886">
    <property type="term" value="C:plasma membrane"/>
    <property type="evidence" value="ECO:0007669"/>
    <property type="project" value="TreeGrafter"/>
</dbReference>
<dbReference type="PROSITE" id="PS50850">
    <property type="entry name" value="MFS"/>
    <property type="match status" value="1"/>
</dbReference>
<dbReference type="InterPro" id="IPR036259">
    <property type="entry name" value="MFS_trans_sf"/>
</dbReference>
<dbReference type="AlphaFoldDB" id="A0A6A6E934"/>